<evidence type="ECO:0000256" key="2">
    <source>
        <dbReference type="ARBA" id="ARBA00023125"/>
    </source>
</evidence>
<dbReference type="SUPFAM" id="SSF46689">
    <property type="entry name" value="Homeodomain-like"/>
    <property type="match status" value="1"/>
</dbReference>
<dbReference type="Gene3D" id="1.10.357.10">
    <property type="entry name" value="Tetracycline Repressor, domain 2"/>
    <property type="match status" value="1"/>
</dbReference>
<name>A0ABV8FH61_9ACTN</name>
<evidence type="ECO:0000256" key="5">
    <source>
        <dbReference type="SAM" id="MobiDB-lite"/>
    </source>
</evidence>
<dbReference type="RefSeq" id="WP_378530571.1">
    <property type="nucleotide sequence ID" value="NZ_JBHSBH010000004.1"/>
</dbReference>
<dbReference type="InterPro" id="IPR001647">
    <property type="entry name" value="HTH_TetR"/>
</dbReference>
<keyword evidence="1" id="KW-0805">Transcription regulation</keyword>
<protein>
    <submittedName>
        <fullName evidence="7">TetR/AcrR family transcriptional regulator</fullName>
    </submittedName>
</protein>
<proteinExistence type="predicted"/>
<gene>
    <name evidence="7" type="ORF">ACFOVU_05970</name>
</gene>
<evidence type="ECO:0000256" key="1">
    <source>
        <dbReference type="ARBA" id="ARBA00023015"/>
    </source>
</evidence>
<dbReference type="PANTHER" id="PTHR30055:SF234">
    <property type="entry name" value="HTH-TYPE TRANSCRIPTIONAL REGULATOR BETI"/>
    <property type="match status" value="1"/>
</dbReference>
<dbReference type="PRINTS" id="PR00455">
    <property type="entry name" value="HTHTETR"/>
</dbReference>
<dbReference type="PANTHER" id="PTHR30055">
    <property type="entry name" value="HTH-TYPE TRANSCRIPTIONAL REGULATOR RUTR"/>
    <property type="match status" value="1"/>
</dbReference>
<dbReference type="PROSITE" id="PS01081">
    <property type="entry name" value="HTH_TETR_1"/>
    <property type="match status" value="1"/>
</dbReference>
<evidence type="ECO:0000259" key="6">
    <source>
        <dbReference type="PROSITE" id="PS50977"/>
    </source>
</evidence>
<evidence type="ECO:0000313" key="8">
    <source>
        <dbReference type="Proteomes" id="UP001595847"/>
    </source>
</evidence>
<sequence length="250" mass="27811">MNDKAQNVTRSETTPAPGSAAEREMRAERILDAAAELLIAWGYRRVTIDEVARRAQVGKGTVYLHFRTKTVLFLTVLMRKQSEMIERLLDLIDADPATILPSRIARILYGWVHEEPLIRAVVLGDPDTLGTLARDAMEVAGDVQERRVSALTFHFDLLRDRGVLRTDVSRDQQVHAYTAVVVGFLTIDPLLPLKPLSFEAKADSLALTVRNALETDVPSADLTAVAAEVGRYYRELAAHVRAAVDKQTRI</sequence>
<feature type="compositionally biased region" description="Polar residues" evidence="5">
    <location>
        <begin position="1"/>
        <end position="16"/>
    </location>
</feature>
<dbReference type="InterPro" id="IPR023772">
    <property type="entry name" value="DNA-bd_HTH_TetR-type_CS"/>
</dbReference>
<dbReference type="EMBL" id="JBHSBH010000004">
    <property type="protein sequence ID" value="MFC3995450.1"/>
    <property type="molecule type" value="Genomic_DNA"/>
</dbReference>
<feature type="domain" description="HTH tetR-type" evidence="6">
    <location>
        <begin position="24"/>
        <end position="84"/>
    </location>
</feature>
<dbReference type="InterPro" id="IPR050109">
    <property type="entry name" value="HTH-type_TetR-like_transc_reg"/>
</dbReference>
<dbReference type="Proteomes" id="UP001595847">
    <property type="component" value="Unassembled WGS sequence"/>
</dbReference>
<keyword evidence="3" id="KW-0804">Transcription</keyword>
<evidence type="ECO:0000256" key="4">
    <source>
        <dbReference type="PROSITE-ProRule" id="PRU00335"/>
    </source>
</evidence>
<keyword evidence="8" id="KW-1185">Reference proteome</keyword>
<accession>A0ABV8FH61</accession>
<feature type="region of interest" description="Disordered" evidence="5">
    <location>
        <begin position="1"/>
        <end position="23"/>
    </location>
</feature>
<dbReference type="InterPro" id="IPR009057">
    <property type="entry name" value="Homeodomain-like_sf"/>
</dbReference>
<reference evidence="8" key="1">
    <citation type="journal article" date="2019" name="Int. J. Syst. Evol. Microbiol.">
        <title>The Global Catalogue of Microorganisms (GCM) 10K type strain sequencing project: providing services to taxonomists for standard genome sequencing and annotation.</title>
        <authorList>
            <consortium name="The Broad Institute Genomics Platform"/>
            <consortium name="The Broad Institute Genome Sequencing Center for Infectious Disease"/>
            <person name="Wu L."/>
            <person name="Ma J."/>
        </authorList>
    </citation>
    <scope>NUCLEOTIDE SEQUENCE [LARGE SCALE GENOMIC DNA]</scope>
    <source>
        <strain evidence="8">TBRC 1826</strain>
    </source>
</reference>
<dbReference type="Pfam" id="PF00440">
    <property type="entry name" value="TetR_N"/>
    <property type="match status" value="1"/>
</dbReference>
<feature type="DNA-binding region" description="H-T-H motif" evidence="4">
    <location>
        <begin position="47"/>
        <end position="66"/>
    </location>
</feature>
<dbReference type="PROSITE" id="PS50977">
    <property type="entry name" value="HTH_TETR_2"/>
    <property type="match status" value="1"/>
</dbReference>
<keyword evidence="2 4" id="KW-0238">DNA-binding</keyword>
<evidence type="ECO:0000313" key="7">
    <source>
        <dbReference type="EMBL" id="MFC3995450.1"/>
    </source>
</evidence>
<evidence type="ECO:0000256" key="3">
    <source>
        <dbReference type="ARBA" id="ARBA00023163"/>
    </source>
</evidence>
<comment type="caution">
    <text evidence="7">The sequence shown here is derived from an EMBL/GenBank/DDBJ whole genome shotgun (WGS) entry which is preliminary data.</text>
</comment>
<organism evidence="7 8">
    <name type="scientific">Nocardiopsis sediminis</name>
    <dbReference type="NCBI Taxonomy" id="1778267"/>
    <lineage>
        <taxon>Bacteria</taxon>
        <taxon>Bacillati</taxon>
        <taxon>Actinomycetota</taxon>
        <taxon>Actinomycetes</taxon>
        <taxon>Streptosporangiales</taxon>
        <taxon>Nocardiopsidaceae</taxon>
        <taxon>Nocardiopsis</taxon>
    </lineage>
</organism>